<evidence type="ECO:0000313" key="1">
    <source>
        <dbReference type="EMBL" id="CAB4912644.1"/>
    </source>
</evidence>
<dbReference type="AlphaFoldDB" id="A0A6J7GZE0"/>
<reference evidence="1" key="1">
    <citation type="submission" date="2020-05" db="EMBL/GenBank/DDBJ databases">
        <authorList>
            <person name="Chiriac C."/>
            <person name="Salcher M."/>
            <person name="Ghai R."/>
            <person name="Kavagutti S V."/>
        </authorList>
    </citation>
    <scope>NUCLEOTIDE SEQUENCE</scope>
</reference>
<gene>
    <name evidence="1" type="ORF">UFOPK3576_01230</name>
</gene>
<sequence>MLQGGHHYIRGGEIDNDITGVDEIEIVALVNARDEFTVSRIRDRFHNSLTHTPAGAHDCHFDQLT</sequence>
<name>A0A6J7GZE0_9ZZZZ</name>
<accession>A0A6J7GZE0</accession>
<dbReference type="EMBL" id="CAFBMO010000057">
    <property type="protein sequence ID" value="CAB4912644.1"/>
    <property type="molecule type" value="Genomic_DNA"/>
</dbReference>
<organism evidence="1">
    <name type="scientific">freshwater metagenome</name>
    <dbReference type="NCBI Taxonomy" id="449393"/>
    <lineage>
        <taxon>unclassified sequences</taxon>
        <taxon>metagenomes</taxon>
        <taxon>ecological metagenomes</taxon>
    </lineage>
</organism>
<protein>
    <submittedName>
        <fullName evidence="1">Unannotated protein</fullName>
    </submittedName>
</protein>
<proteinExistence type="predicted"/>